<accession>G0M976</accession>
<dbReference type="AlphaFoldDB" id="G0M976"/>
<dbReference type="Proteomes" id="UP000008068">
    <property type="component" value="Unassembled WGS sequence"/>
</dbReference>
<name>G0M976_CAEBE</name>
<keyword evidence="2" id="KW-1185">Reference proteome</keyword>
<dbReference type="InParanoid" id="G0M976"/>
<dbReference type="HOGENOM" id="CLU_1497514_0_0_1"/>
<proteinExistence type="predicted"/>
<dbReference type="EMBL" id="GL379787">
    <property type="protein sequence ID" value="EGT30769.1"/>
    <property type="molecule type" value="Genomic_DNA"/>
</dbReference>
<sequence length="180" mass="21117">MAPYYTAQIADLFNDCGTKMTRGHDLILQKLIVSLQFSSINVTKLEEDKINQERIEHERRALLIRHNAPILTAKMTAAQNAENEHRKQCEIQEKIQTKQEFIILESIRERDKIKDQVAMLFAEKCKKEYELMHRHRVQDCKNRIVQEDLLLERDLLKLEIAMNRKPKPKVNNGNVSSAPR</sequence>
<organism evidence="2">
    <name type="scientific">Caenorhabditis brenneri</name>
    <name type="common">Nematode worm</name>
    <dbReference type="NCBI Taxonomy" id="135651"/>
    <lineage>
        <taxon>Eukaryota</taxon>
        <taxon>Metazoa</taxon>
        <taxon>Ecdysozoa</taxon>
        <taxon>Nematoda</taxon>
        <taxon>Chromadorea</taxon>
        <taxon>Rhabditida</taxon>
        <taxon>Rhabditina</taxon>
        <taxon>Rhabditomorpha</taxon>
        <taxon>Rhabditoidea</taxon>
        <taxon>Rhabditidae</taxon>
        <taxon>Peloderinae</taxon>
        <taxon>Caenorhabditis</taxon>
    </lineage>
</organism>
<evidence type="ECO:0000313" key="1">
    <source>
        <dbReference type="EMBL" id="EGT30769.1"/>
    </source>
</evidence>
<gene>
    <name evidence="1" type="ORF">CAEBREN_00318</name>
</gene>
<evidence type="ECO:0000313" key="2">
    <source>
        <dbReference type="Proteomes" id="UP000008068"/>
    </source>
</evidence>
<protein>
    <submittedName>
        <fullName evidence="1">Uncharacterized protein</fullName>
    </submittedName>
</protein>
<reference evidence="2" key="1">
    <citation type="submission" date="2011-07" db="EMBL/GenBank/DDBJ databases">
        <authorList>
            <consortium name="Caenorhabditis brenneri Sequencing and Analysis Consortium"/>
            <person name="Wilson R.K."/>
        </authorList>
    </citation>
    <scope>NUCLEOTIDE SEQUENCE [LARGE SCALE GENOMIC DNA]</scope>
    <source>
        <strain evidence="2">PB2801</strain>
    </source>
</reference>